<evidence type="ECO:0000256" key="1">
    <source>
        <dbReference type="ARBA" id="ARBA00007727"/>
    </source>
</evidence>
<dbReference type="Pfam" id="PF13839">
    <property type="entry name" value="PC-Esterase"/>
    <property type="match status" value="2"/>
</dbReference>
<evidence type="ECO:0000259" key="2">
    <source>
        <dbReference type="Pfam" id="PF13839"/>
    </source>
</evidence>
<organism evidence="3 4">
    <name type="scientific">Populus deltoides</name>
    <name type="common">Eastern poplar</name>
    <name type="synonym">Eastern cottonwood</name>
    <dbReference type="NCBI Taxonomy" id="3696"/>
    <lineage>
        <taxon>Eukaryota</taxon>
        <taxon>Viridiplantae</taxon>
        <taxon>Streptophyta</taxon>
        <taxon>Embryophyta</taxon>
        <taxon>Tracheophyta</taxon>
        <taxon>Spermatophyta</taxon>
        <taxon>Magnoliopsida</taxon>
        <taxon>eudicotyledons</taxon>
        <taxon>Gunneridae</taxon>
        <taxon>Pentapetalae</taxon>
        <taxon>rosids</taxon>
        <taxon>fabids</taxon>
        <taxon>Malpighiales</taxon>
        <taxon>Salicaceae</taxon>
        <taxon>Saliceae</taxon>
        <taxon>Populus</taxon>
    </lineage>
</organism>
<dbReference type="PANTHER" id="PTHR32285">
    <property type="entry name" value="PROTEIN TRICHOME BIREFRINGENCE-LIKE 9-RELATED"/>
    <property type="match status" value="1"/>
</dbReference>
<dbReference type="Proteomes" id="UP000807159">
    <property type="component" value="Chromosome 5"/>
</dbReference>
<dbReference type="InterPro" id="IPR026057">
    <property type="entry name" value="TBL_C"/>
</dbReference>
<sequence length="240" mass="27547">IRFDARLMLEKLRKRRLVFVGDSIGRNQRESQLCMLATAVPDNSSIYEVNGSPIKKHKGAPFLMVQGRPPAGAPNEVRMTVRVDALDWTSPKWKDADVLMINSGHWWNHGKTIRGCKHNIMKLERTRRDKVKAEYEFEDYSLLPKHDDLSGFPGVVTSKTRGGVKMEMSVETAYRRSIESLIDWIHNEVNTGKTQVFFRTFSPVHFRGGDRKSHGSCHLEKLPDLKAQCWFTGHPFQNIL</sequence>
<dbReference type="EMBL" id="JACEGQ020000005">
    <property type="protein sequence ID" value="KAH8509238.1"/>
    <property type="molecule type" value="Genomic_DNA"/>
</dbReference>
<feature type="non-terminal residue" evidence="3">
    <location>
        <position position="1"/>
    </location>
</feature>
<keyword evidence="4" id="KW-1185">Reference proteome</keyword>
<feature type="domain" description="Trichome birefringence-like C-terminal" evidence="2">
    <location>
        <begin position="2"/>
        <end position="134"/>
    </location>
</feature>
<protein>
    <recommendedName>
        <fullName evidence="2">Trichome birefringence-like C-terminal domain-containing protein</fullName>
    </recommendedName>
</protein>
<dbReference type="GO" id="GO:0016413">
    <property type="term" value="F:O-acetyltransferase activity"/>
    <property type="evidence" value="ECO:0007669"/>
    <property type="project" value="InterPro"/>
</dbReference>
<dbReference type="PANTHER" id="PTHR32285:SF361">
    <property type="entry name" value="TRICHOME BIREFRINGENCE-LIKE N-TERMINAL DOMAIN-CONTAINING PROTEIN"/>
    <property type="match status" value="1"/>
</dbReference>
<comment type="similarity">
    <text evidence="1">Belongs to the PC-esterase family. TBL subfamily.</text>
</comment>
<dbReference type="AlphaFoldDB" id="A0A8T2YVX0"/>
<dbReference type="GO" id="GO:0005794">
    <property type="term" value="C:Golgi apparatus"/>
    <property type="evidence" value="ECO:0007669"/>
    <property type="project" value="TreeGrafter"/>
</dbReference>
<gene>
    <name evidence="3" type="ORF">H0E87_011120</name>
</gene>
<dbReference type="InterPro" id="IPR029962">
    <property type="entry name" value="TBL"/>
</dbReference>
<proteinExistence type="inferred from homology"/>
<feature type="domain" description="Trichome birefringence-like C-terminal" evidence="2">
    <location>
        <begin position="162"/>
        <end position="230"/>
    </location>
</feature>
<evidence type="ECO:0000313" key="3">
    <source>
        <dbReference type="EMBL" id="KAH8509238.1"/>
    </source>
</evidence>
<reference evidence="3" key="1">
    <citation type="journal article" date="2021" name="J. Hered.">
        <title>Genome Assembly of Salicaceae Populus deltoides (Eastern Cottonwood) I-69 Based on Nanopore Sequencing and Hi-C Technologies.</title>
        <authorList>
            <person name="Bai S."/>
            <person name="Wu H."/>
            <person name="Zhang J."/>
            <person name="Pan Z."/>
            <person name="Zhao W."/>
            <person name="Li Z."/>
            <person name="Tong C."/>
        </authorList>
    </citation>
    <scope>NUCLEOTIDE SEQUENCE</scope>
    <source>
        <tissue evidence="3">Leaf</tissue>
    </source>
</reference>
<comment type="caution">
    <text evidence="3">The sequence shown here is derived from an EMBL/GenBank/DDBJ whole genome shotgun (WGS) entry which is preliminary data.</text>
</comment>
<evidence type="ECO:0000313" key="4">
    <source>
        <dbReference type="Proteomes" id="UP000807159"/>
    </source>
</evidence>
<name>A0A8T2YVX0_POPDE</name>
<accession>A0A8T2YVX0</accession>